<feature type="region of interest" description="Disordered" evidence="1">
    <location>
        <begin position="71"/>
        <end position="103"/>
    </location>
</feature>
<evidence type="ECO:0000256" key="2">
    <source>
        <dbReference type="SAM" id="Phobius"/>
    </source>
</evidence>
<dbReference type="WBParaSite" id="TREG1_116290.1">
    <property type="protein sequence ID" value="TREG1_116290.1"/>
    <property type="gene ID" value="TREG1_116290"/>
</dbReference>
<protein>
    <submittedName>
        <fullName evidence="5">Uncharacterized protein</fullName>
    </submittedName>
</protein>
<proteinExistence type="predicted"/>
<evidence type="ECO:0000313" key="4">
    <source>
        <dbReference type="Proteomes" id="UP000050795"/>
    </source>
</evidence>
<feature type="signal peptide" evidence="3">
    <location>
        <begin position="1"/>
        <end position="18"/>
    </location>
</feature>
<keyword evidence="4" id="KW-1185">Reference proteome</keyword>
<keyword evidence="2" id="KW-1133">Transmembrane helix</keyword>
<organism evidence="4 5">
    <name type="scientific">Trichobilharzia regenti</name>
    <name type="common">Nasal bird schistosome</name>
    <dbReference type="NCBI Taxonomy" id="157069"/>
    <lineage>
        <taxon>Eukaryota</taxon>
        <taxon>Metazoa</taxon>
        <taxon>Spiralia</taxon>
        <taxon>Lophotrochozoa</taxon>
        <taxon>Platyhelminthes</taxon>
        <taxon>Trematoda</taxon>
        <taxon>Digenea</taxon>
        <taxon>Strigeidida</taxon>
        <taxon>Schistosomatoidea</taxon>
        <taxon>Schistosomatidae</taxon>
        <taxon>Trichobilharzia</taxon>
    </lineage>
</organism>
<sequence>MKFSVVLICILQLIVVRSQSDSVEETTPEITIMEETTPEITTMEETTPEITIMEETTPEIITMGETTPEITIRGETTPGDETENTMISTMDTSTTTQKPDDSKHKRGLGAGIIVAIVFGCLAGIAIIGAIIYFVRQWLSSR</sequence>
<keyword evidence="3" id="KW-0732">Signal</keyword>
<feature type="transmembrane region" description="Helical" evidence="2">
    <location>
        <begin position="108"/>
        <end position="134"/>
    </location>
</feature>
<feature type="compositionally biased region" description="Low complexity" evidence="1">
    <location>
        <begin position="85"/>
        <end position="96"/>
    </location>
</feature>
<reference evidence="4" key="1">
    <citation type="submission" date="2022-06" db="EMBL/GenBank/DDBJ databases">
        <authorList>
            <person name="Berger JAMES D."/>
            <person name="Berger JAMES D."/>
        </authorList>
    </citation>
    <scope>NUCLEOTIDE SEQUENCE [LARGE SCALE GENOMIC DNA]</scope>
</reference>
<evidence type="ECO:0000256" key="3">
    <source>
        <dbReference type="SAM" id="SignalP"/>
    </source>
</evidence>
<evidence type="ECO:0000313" key="5">
    <source>
        <dbReference type="WBParaSite" id="TREG1_116290.1"/>
    </source>
</evidence>
<evidence type="ECO:0000256" key="1">
    <source>
        <dbReference type="SAM" id="MobiDB-lite"/>
    </source>
</evidence>
<name>A0AA85IXE5_TRIRE</name>
<keyword evidence="2" id="KW-0812">Transmembrane</keyword>
<dbReference type="Proteomes" id="UP000050795">
    <property type="component" value="Unassembled WGS sequence"/>
</dbReference>
<accession>A0AA85IXE5</accession>
<reference evidence="5" key="2">
    <citation type="submission" date="2023-11" db="UniProtKB">
        <authorList>
            <consortium name="WormBaseParasite"/>
        </authorList>
    </citation>
    <scope>IDENTIFICATION</scope>
</reference>
<dbReference type="AlphaFoldDB" id="A0AA85IXE5"/>
<feature type="chain" id="PRO_5041691443" evidence="3">
    <location>
        <begin position="19"/>
        <end position="141"/>
    </location>
</feature>
<keyword evidence="2" id="KW-0472">Membrane</keyword>